<dbReference type="Gene3D" id="3.40.50.300">
    <property type="entry name" value="P-loop containing nucleotide triphosphate hydrolases"/>
    <property type="match status" value="1"/>
</dbReference>
<evidence type="ECO:0000313" key="13">
    <source>
        <dbReference type="Proteomes" id="UP001596226"/>
    </source>
</evidence>
<keyword evidence="6" id="KW-0067">ATP-binding</keyword>
<dbReference type="InterPro" id="IPR007694">
    <property type="entry name" value="DNA_helicase_DnaB-like_C"/>
</dbReference>
<organism evidence="12 13">
    <name type="scientific">Micromonospora vulcania</name>
    <dbReference type="NCBI Taxonomy" id="1441873"/>
    <lineage>
        <taxon>Bacteria</taxon>
        <taxon>Bacillati</taxon>
        <taxon>Actinomycetota</taxon>
        <taxon>Actinomycetes</taxon>
        <taxon>Micromonosporales</taxon>
        <taxon>Micromonosporaceae</taxon>
        <taxon>Micromonospora</taxon>
    </lineage>
</organism>
<dbReference type="Pfam" id="PF00772">
    <property type="entry name" value="DnaB"/>
    <property type="match status" value="1"/>
</dbReference>
<dbReference type="SUPFAM" id="SSF52540">
    <property type="entry name" value="P-loop containing nucleoside triphosphate hydrolases"/>
    <property type="match status" value="1"/>
</dbReference>
<feature type="domain" description="SF4 helicase" evidence="11">
    <location>
        <begin position="179"/>
        <end position="443"/>
    </location>
</feature>
<evidence type="ECO:0000256" key="3">
    <source>
        <dbReference type="ARBA" id="ARBA00022741"/>
    </source>
</evidence>
<dbReference type="PANTHER" id="PTHR30153">
    <property type="entry name" value="REPLICATIVE DNA HELICASE DNAB"/>
    <property type="match status" value="1"/>
</dbReference>
<proteinExistence type="inferred from homology"/>
<evidence type="ECO:0000256" key="2">
    <source>
        <dbReference type="ARBA" id="ARBA00022705"/>
    </source>
</evidence>
<name>A0ABW1HFB0_9ACTN</name>
<evidence type="ECO:0000256" key="9">
    <source>
        <dbReference type="ARBA" id="ARBA00044969"/>
    </source>
</evidence>
<dbReference type="InterPro" id="IPR007693">
    <property type="entry name" value="DNA_helicase_DnaB-like_N"/>
</dbReference>
<keyword evidence="3" id="KW-0547">Nucleotide-binding</keyword>
<evidence type="ECO:0000256" key="4">
    <source>
        <dbReference type="ARBA" id="ARBA00022801"/>
    </source>
</evidence>
<comment type="catalytic activity">
    <reaction evidence="10">
        <text>ATP + H2O = ADP + phosphate + H(+)</text>
        <dbReference type="Rhea" id="RHEA:13065"/>
        <dbReference type="ChEBI" id="CHEBI:15377"/>
        <dbReference type="ChEBI" id="CHEBI:15378"/>
        <dbReference type="ChEBI" id="CHEBI:30616"/>
        <dbReference type="ChEBI" id="CHEBI:43474"/>
        <dbReference type="ChEBI" id="CHEBI:456216"/>
        <dbReference type="EC" id="5.6.2.3"/>
    </reaction>
</comment>
<dbReference type="InterPro" id="IPR027417">
    <property type="entry name" value="P-loop_NTPase"/>
</dbReference>
<protein>
    <recommendedName>
        <fullName evidence="9">DNA 5'-3' helicase</fullName>
        <ecNumber evidence="9">5.6.2.3</ecNumber>
    </recommendedName>
</protein>
<dbReference type="InterPro" id="IPR036185">
    <property type="entry name" value="DNA_heli_DnaB-like_N_sf"/>
</dbReference>
<dbReference type="InterPro" id="IPR016136">
    <property type="entry name" value="DNA_helicase_N/primase_C"/>
</dbReference>
<dbReference type="Pfam" id="PF03796">
    <property type="entry name" value="DnaB_C"/>
    <property type="match status" value="1"/>
</dbReference>
<keyword evidence="13" id="KW-1185">Reference proteome</keyword>
<dbReference type="EMBL" id="JBHSQS010000028">
    <property type="protein sequence ID" value="MFC5927266.1"/>
    <property type="molecule type" value="Genomic_DNA"/>
</dbReference>
<reference evidence="13" key="1">
    <citation type="journal article" date="2019" name="Int. J. Syst. Evol. Microbiol.">
        <title>The Global Catalogue of Microorganisms (GCM) 10K type strain sequencing project: providing services to taxonomists for standard genome sequencing and annotation.</title>
        <authorList>
            <consortium name="The Broad Institute Genomics Platform"/>
            <consortium name="The Broad Institute Genome Sequencing Center for Infectious Disease"/>
            <person name="Wu L."/>
            <person name="Ma J."/>
        </authorList>
    </citation>
    <scope>NUCLEOTIDE SEQUENCE [LARGE SCALE GENOMIC DNA]</scope>
    <source>
        <strain evidence="13">CGMCC 4.7144</strain>
    </source>
</reference>
<dbReference type="PROSITE" id="PS51199">
    <property type="entry name" value="SF4_HELICASE"/>
    <property type="match status" value="1"/>
</dbReference>
<evidence type="ECO:0000256" key="5">
    <source>
        <dbReference type="ARBA" id="ARBA00022806"/>
    </source>
</evidence>
<keyword evidence="4" id="KW-0378">Hydrolase</keyword>
<accession>A0ABW1HFB0</accession>
<gene>
    <name evidence="12" type="ORF">ACFQGL_28390</name>
</gene>
<dbReference type="Gene3D" id="1.10.860.10">
    <property type="entry name" value="DNAb Helicase, Chain A"/>
    <property type="match status" value="1"/>
</dbReference>
<evidence type="ECO:0000313" key="12">
    <source>
        <dbReference type="EMBL" id="MFC5927266.1"/>
    </source>
</evidence>
<evidence type="ECO:0000256" key="1">
    <source>
        <dbReference type="ARBA" id="ARBA00008428"/>
    </source>
</evidence>
<evidence type="ECO:0000256" key="10">
    <source>
        <dbReference type="ARBA" id="ARBA00048954"/>
    </source>
</evidence>
<keyword evidence="8" id="KW-0413">Isomerase</keyword>
<comment type="caution">
    <text evidence="12">The sequence shown here is derived from an EMBL/GenBank/DDBJ whole genome shotgun (WGS) entry which is preliminary data.</text>
</comment>
<dbReference type="RefSeq" id="WP_377515642.1">
    <property type="nucleotide sequence ID" value="NZ_JBHSQS010000028.1"/>
</dbReference>
<dbReference type="SUPFAM" id="SSF48024">
    <property type="entry name" value="N-terminal domain of DnaB helicase"/>
    <property type="match status" value="1"/>
</dbReference>
<evidence type="ECO:0000256" key="8">
    <source>
        <dbReference type="ARBA" id="ARBA00023235"/>
    </source>
</evidence>
<dbReference type="Proteomes" id="UP001596226">
    <property type="component" value="Unassembled WGS sequence"/>
</dbReference>
<keyword evidence="5 12" id="KW-0347">Helicase</keyword>
<dbReference type="EC" id="5.6.2.3" evidence="9"/>
<dbReference type="PANTHER" id="PTHR30153:SF2">
    <property type="entry name" value="REPLICATIVE DNA HELICASE"/>
    <property type="match status" value="1"/>
</dbReference>
<dbReference type="GO" id="GO:0004386">
    <property type="term" value="F:helicase activity"/>
    <property type="evidence" value="ECO:0007669"/>
    <property type="project" value="UniProtKB-KW"/>
</dbReference>
<comment type="similarity">
    <text evidence="1">Belongs to the helicase family. DnaB subfamily.</text>
</comment>
<evidence type="ECO:0000256" key="6">
    <source>
        <dbReference type="ARBA" id="ARBA00022840"/>
    </source>
</evidence>
<keyword evidence="7" id="KW-0238">DNA-binding</keyword>
<keyword evidence="2" id="KW-0235">DNA replication</keyword>
<sequence>MNTDMPRPEAPMHDQAAEKAALGSMMISASAADVVIIRLEPGDFYQPKHGTIYTAIVHLMTAGQPVDPISVAHALDEKGDLVRAGGAPYLHELVASVPSAAQAGHFAGIVTGWSKRRRILESAYKVAQAATNLSKPIDEVVDDASRTIHKATIDRAADDVAHVDDFADEEFQRLRDVAAGKVEPGISTGFVDLDRLLNGWQPGQLVIPAARPGAGKSILSANWALAAAETGRPVFMFTMEMTKREVNQRLWSNVGRIPLHLFPKAQFDDRDWRRLAEARDHVRRLPIFIDDKSNTVAAIQGHARRLTQQHGKPSLIVVDYLQRLTFPGGGDRHDLQVGQAAKDLKDLARDLATTVVAVCQLNRAVEQRTKKVPQLSDLRDSGQLEQEADIVVLISRDNYYDPESPRSGEADLIVAKHRGGPKDTITVAAQLHLARFVDIAIDAVS</sequence>
<dbReference type="CDD" id="cd00984">
    <property type="entry name" value="DnaB_C"/>
    <property type="match status" value="1"/>
</dbReference>
<evidence type="ECO:0000259" key="11">
    <source>
        <dbReference type="PROSITE" id="PS51199"/>
    </source>
</evidence>
<evidence type="ECO:0000256" key="7">
    <source>
        <dbReference type="ARBA" id="ARBA00023125"/>
    </source>
</evidence>